<keyword evidence="1" id="KW-0472">Membrane</keyword>
<sequence length="116" mass="11827">MENTGSTLDTADLDAEPRRTAAEWTGLTVLAILVLFTGAFIGMLGPLLAIACEACQDGVRTPQFGDALFAVARYAVPLVTLGTVVGVFVPKGGARVGGVGLGVLVVLLVAMLVLGQ</sequence>
<name>A0AB39S4V5_9ACTN</name>
<organism evidence="2">
    <name type="scientific">Streptomyces sp. R35</name>
    <dbReference type="NCBI Taxonomy" id="3238630"/>
    <lineage>
        <taxon>Bacteria</taxon>
        <taxon>Bacillati</taxon>
        <taxon>Actinomycetota</taxon>
        <taxon>Actinomycetes</taxon>
        <taxon>Kitasatosporales</taxon>
        <taxon>Streptomycetaceae</taxon>
        <taxon>Streptomyces</taxon>
    </lineage>
</organism>
<feature type="transmembrane region" description="Helical" evidence="1">
    <location>
        <begin position="27"/>
        <end position="51"/>
    </location>
</feature>
<gene>
    <name evidence="2" type="ORF">AB5J50_22430</name>
</gene>
<keyword evidence="1" id="KW-1133">Transmembrane helix</keyword>
<feature type="transmembrane region" description="Helical" evidence="1">
    <location>
        <begin position="96"/>
        <end position="115"/>
    </location>
</feature>
<evidence type="ECO:0000256" key="1">
    <source>
        <dbReference type="SAM" id="Phobius"/>
    </source>
</evidence>
<feature type="transmembrane region" description="Helical" evidence="1">
    <location>
        <begin position="71"/>
        <end position="89"/>
    </location>
</feature>
<reference evidence="2" key="1">
    <citation type="submission" date="2024-07" db="EMBL/GenBank/DDBJ databases">
        <authorList>
            <person name="Yu S.T."/>
        </authorList>
    </citation>
    <scope>NUCLEOTIDE SEQUENCE</scope>
    <source>
        <strain evidence="2">R35</strain>
    </source>
</reference>
<dbReference type="RefSeq" id="WP_369260191.1">
    <property type="nucleotide sequence ID" value="NZ_CP163440.1"/>
</dbReference>
<dbReference type="EMBL" id="CP163440">
    <property type="protein sequence ID" value="XDQ63357.1"/>
    <property type="molecule type" value="Genomic_DNA"/>
</dbReference>
<protein>
    <recommendedName>
        <fullName evidence="3">DUF1634 domain-containing protein</fullName>
    </recommendedName>
</protein>
<evidence type="ECO:0008006" key="3">
    <source>
        <dbReference type="Google" id="ProtNLM"/>
    </source>
</evidence>
<accession>A0AB39S4V5</accession>
<evidence type="ECO:0000313" key="2">
    <source>
        <dbReference type="EMBL" id="XDQ63357.1"/>
    </source>
</evidence>
<proteinExistence type="predicted"/>
<keyword evidence="1" id="KW-0812">Transmembrane</keyword>
<dbReference type="AlphaFoldDB" id="A0AB39S4V5"/>